<evidence type="ECO:0000313" key="3">
    <source>
        <dbReference type="EMBL" id="GAL90191.1"/>
    </source>
</evidence>
<evidence type="ECO:0000313" key="5">
    <source>
        <dbReference type="Proteomes" id="UP000030184"/>
    </source>
</evidence>
<dbReference type="EMBL" id="BBNS01000026">
    <property type="protein sequence ID" value="GAL72546.1"/>
    <property type="molecule type" value="Genomic_DNA"/>
</dbReference>
<accession>A0A090VV38</accession>
<dbReference type="Proteomes" id="UP000030184">
    <property type="component" value="Unassembled WGS sequence"/>
</dbReference>
<sequence>MWLYLWLTFALADRAALGIEGFVEALPLFAGSDSRKPDHAQAW</sequence>
<gene>
    <name evidence="1" type="ORF">JCM19301_47</name>
    <name evidence="2" type="ORF">JCM19302_2268</name>
    <name evidence="3" type="ORF">JCM19538_658</name>
</gene>
<keyword evidence="5" id="KW-1185">Reference proteome</keyword>
<dbReference type="EMBL" id="BBNY01000070">
    <property type="protein sequence ID" value="GAL90191.1"/>
    <property type="molecule type" value="Genomic_DNA"/>
</dbReference>
<dbReference type="EMBL" id="BBNR01000022">
    <property type="protein sequence ID" value="GAL68605.1"/>
    <property type="molecule type" value="Genomic_DNA"/>
</dbReference>
<comment type="caution">
    <text evidence="1">The sequence shown here is derived from an EMBL/GenBank/DDBJ whole genome shotgun (WGS) entry which is preliminary data.</text>
</comment>
<dbReference type="Proteomes" id="UP000029641">
    <property type="component" value="Unassembled WGS sequence"/>
</dbReference>
<dbReference type="AlphaFoldDB" id="A0A090VV38"/>
<organism evidence="1 4">
    <name type="scientific">Jejuia pallidilutea</name>
    <dbReference type="NCBI Taxonomy" id="504487"/>
    <lineage>
        <taxon>Bacteria</taxon>
        <taxon>Pseudomonadati</taxon>
        <taxon>Bacteroidota</taxon>
        <taxon>Flavobacteriia</taxon>
        <taxon>Flavobacteriales</taxon>
        <taxon>Flavobacteriaceae</taxon>
        <taxon>Jejuia</taxon>
    </lineage>
</organism>
<name>A0A090VV38_9FLAO</name>
<proteinExistence type="predicted"/>
<evidence type="ECO:0000313" key="1">
    <source>
        <dbReference type="EMBL" id="GAL68605.1"/>
    </source>
</evidence>
<protein>
    <submittedName>
        <fullName evidence="1">Uncharacterized protein</fullName>
    </submittedName>
</protein>
<evidence type="ECO:0000313" key="4">
    <source>
        <dbReference type="Proteomes" id="UP000029641"/>
    </source>
</evidence>
<evidence type="ECO:0000313" key="2">
    <source>
        <dbReference type="EMBL" id="GAL72546.1"/>
    </source>
</evidence>
<reference evidence="5" key="1">
    <citation type="journal article" date="2014" name="Genome Announc.">
        <title>Draft Genome Sequence of Marine Flavobacterium Jejuia pallidilutea Strain 11shimoA1 and Pigmentation Mutants.</title>
        <authorList>
            <person name="Takatani N."/>
            <person name="Nakanishi M."/>
            <person name="Meirelles P."/>
            <person name="Mino S."/>
            <person name="Suda W."/>
            <person name="Oshima K."/>
            <person name="Hattori M."/>
            <person name="Ohkuma M."/>
            <person name="Hosokawa M."/>
            <person name="Miyashita K."/>
            <person name="Thompson F.L."/>
            <person name="Niwa A."/>
            <person name="Sawabe T."/>
            <person name="Sawabe T."/>
        </authorList>
    </citation>
    <scope>NUCLEOTIDE SEQUENCE [LARGE SCALE GENOMIC DNA]</scope>
    <source>
        <strain evidence="5">JCM 19538</strain>
    </source>
</reference>
<dbReference type="Proteomes" id="UP000029646">
    <property type="component" value="Unassembled WGS sequence"/>
</dbReference>